<protein>
    <submittedName>
        <fullName evidence="1">Uncharacterized protein</fullName>
    </submittedName>
</protein>
<evidence type="ECO:0000313" key="1">
    <source>
        <dbReference type="EMBL" id="MCI49062.1"/>
    </source>
</evidence>
<evidence type="ECO:0000313" key="2">
    <source>
        <dbReference type="Proteomes" id="UP000265520"/>
    </source>
</evidence>
<dbReference type="AlphaFoldDB" id="A0A392SKU6"/>
<reference evidence="1 2" key="1">
    <citation type="journal article" date="2018" name="Front. Plant Sci.">
        <title>Red Clover (Trifolium pratense) and Zigzag Clover (T. medium) - A Picture of Genomic Similarities and Differences.</title>
        <authorList>
            <person name="Dluhosova J."/>
            <person name="Istvanek J."/>
            <person name="Nedelnik J."/>
            <person name="Repkova J."/>
        </authorList>
    </citation>
    <scope>NUCLEOTIDE SEQUENCE [LARGE SCALE GENOMIC DNA]</scope>
    <source>
        <strain evidence="2">cv. 10/8</strain>
        <tissue evidence="1">Leaf</tissue>
    </source>
</reference>
<feature type="non-terminal residue" evidence="1">
    <location>
        <position position="65"/>
    </location>
</feature>
<accession>A0A392SKU6</accession>
<sequence length="65" mass="7289">MSASMVTTPSSSMWYFIFRCTLDGTAPSAARVGLTRMQLYTESQGTTRNCTSIVFFEFQISLFSK</sequence>
<dbReference type="Proteomes" id="UP000265520">
    <property type="component" value="Unassembled WGS sequence"/>
</dbReference>
<comment type="caution">
    <text evidence="1">The sequence shown here is derived from an EMBL/GenBank/DDBJ whole genome shotgun (WGS) entry which is preliminary data.</text>
</comment>
<name>A0A392SKU6_9FABA</name>
<keyword evidence="2" id="KW-1185">Reference proteome</keyword>
<organism evidence="1 2">
    <name type="scientific">Trifolium medium</name>
    <dbReference type="NCBI Taxonomy" id="97028"/>
    <lineage>
        <taxon>Eukaryota</taxon>
        <taxon>Viridiplantae</taxon>
        <taxon>Streptophyta</taxon>
        <taxon>Embryophyta</taxon>
        <taxon>Tracheophyta</taxon>
        <taxon>Spermatophyta</taxon>
        <taxon>Magnoliopsida</taxon>
        <taxon>eudicotyledons</taxon>
        <taxon>Gunneridae</taxon>
        <taxon>Pentapetalae</taxon>
        <taxon>rosids</taxon>
        <taxon>fabids</taxon>
        <taxon>Fabales</taxon>
        <taxon>Fabaceae</taxon>
        <taxon>Papilionoideae</taxon>
        <taxon>50 kb inversion clade</taxon>
        <taxon>NPAAA clade</taxon>
        <taxon>Hologalegina</taxon>
        <taxon>IRL clade</taxon>
        <taxon>Trifolieae</taxon>
        <taxon>Trifolium</taxon>
    </lineage>
</organism>
<dbReference type="EMBL" id="LXQA010395382">
    <property type="protein sequence ID" value="MCI49062.1"/>
    <property type="molecule type" value="Genomic_DNA"/>
</dbReference>
<proteinExistence type="predicted"/>